<dbReference type="EMBL" id="ML996126">
    <property type="protein sequence ID" value="KAF2736367.1"/>
    <property type="molecule type" value="Genomic_DNA"/>
</dbReference>
<gene>
    <name evidence="3" type="ORF">EJ04DRAFT_171467</name>
</gene>
<dbReference type="Proteomes" id="UP000799444">
    <property type="component" value="Unassembled WGS sequence"/>
</dbReference>
<feature type="compositionally biased region" description="Polar residues" evidence="1">
    <location>
        <begin position="49"/>
        <end position="59"/>
    </location>
</feature>
<evidence type="ECO:0000313" key="3">
    <source>
        <dbReference type="EMBL" id="KAF2736367.1"/>
    </source>
</evidence>
<keyword evidence="4" id="KW-1185">Reference proteome</keyword>
<proteinExistence type="predicted"/>
<protein>
    <recommendedName>
        <fullName evidence="2">DUF7708 domain-containing protein</fullName>
    </recommendedName>
</protein>
<feature type="domain" description="DUF7708" evidence="2">
    <location>
        <begin position="120"/>
        <end position="257"/>
    </location>
</feature>
<evidence type="ECO:0000259" key="2">
    <source>
        <dbReference type="Pfam" id="PF24809"/>
    </source>
</evidence>
<reference evidence="3" key="1">
    <citation type="journal article" date="2020" name="Stud. Mycol.">
        <title>101 Dothideomycetes genomes: a test case for predicting lifestyles and emergence of pathogens.</title>
        <authorList>
            <person name="Haridas S."/>
            <person name="Albert R."/>
            <person name="Binder M."/>
            <person name="Bloem J."/>
            <person name="Labutti K."/>
            <person name="Salamov A."/>
            <person name="Andreopoulos B."/>
            <person name="Baker S."/>
            <person name="Barry K."/>
            <person name="Bills G."/>
            <person name="Bluhm B."/>
            <person name="Cannon C."/>
            <person name="Castanera R."/>
            <person name="Culley D."/>
            <person name="Daum C."/>
            <person name="Ezra D."/>
            <person name="Gonzalez J."/>
            <person name="Henrissat B."/>
            <person name="Kuo A."/>
            <person name="Liang C."/>
            <person name="Lipzen A."/>
            <person name="Lutzoni F."/>
            <person name="Magnuson J."/>
            <person name="Mondo S."/>
            <person name="Nolan M."/>
            <person name="Ohm R."/>
            <person name="Pangilinan J."/>
            <person name="Park H.-J."/>
            <person name="Ramirez L."/>
            <person name="Alfaro M."/>
            <person name="Sun H."/>
            <person name="Tritt A."/>
            <person name="Yoshinaga Y."/>
            <person name="Zwiers L.-H."/>
            <person name="Turgeon B."/>
            <person name="Goodwin S."/>
            <person name="Spatafora J."/>
            <person name="Crous P."/>
            <person name="Grigoriev I."/>
        </authorList>
    </citation>
    <scope>NUCLEOTIDE SEQUENCE</scope>
    <source>
        <strain evidence="3">CBS 125425</strain>
    </source>
</reference>
<comment type="caution">
    <text evidence="3">The sequence shown here is derived from an EMBL/GenBank/DDBJ whole genome shotgun (WGS) entry which is preliminary data.</text>
</comment>
<evidence type="ECO:0000256" key="1">
    <source>
        <dbReference type="SAM" id="MobiDB-lite"/>
    </source>
</evidence>
<dbReference type="AlphaFoldDB" id="A0A9P4QZB2"/>
<dbReference type="InterPro" id="IPR056125">
    <property type="entry name" value="DUF7708"/>
</dbReference>
<dbReference type="OrthoDB" id="4772757at2759"/>
<organism evidence="3 4">
    <name type="scientific">Polyplosphaeria fusca</name>
    <dbReference type="NCBI Taxonomy" id="682080"/>
    <lineage>
        <taxon>Eukaryota</taxon>
        <taxon>Fungi</taxon>
        <taxon>Dikarya</taxon>
        <taxon>Ascomycota</taxon>
        <taxon>Pezizomycotina</taxon>
        <taxon>Dothideomycetes</taxon>
        <taxon>Pleosporomycetidae</taxon>
        <taxon>Pleosporales</taxon>
        <taxon>Tetraplosphaeriaceae</taxon>
        <taxon>Polyplosphaeria</taxon>
    </lineage>
</organism>
<sequence length="325" mass="36849">MRKRFHLRDRLRAAFTSDSASSASTSGLPPPHAQPATTVSFPSPPTPAPSNGSSSATVTSRNAVLEEALATFSKTIPDAEKAAFEQASKTIDERALLSNVQTYDAVHKDDSCFRPHAERLTKFLSLLDRFMGGVAIGIQANPEVSSLVVGAVRIVIDLALKFTIFFSRLTEMIYKFEDYLKPVAEYAKAADIEAIKEPVVNIYTNVLNFSWKARHVFIDTSGNSRKWTSLRAFMRQHWETFEAEFVSIEKDMRHHLEVLSHSARARQFNDIRNTKVERQHIENLAELARHQEEKSRFLSWVSTIEFEKIHQDICEETGRYMQLAD</sequence>
<feature type="compositionally biased region" description="Low complexity" evidence="1">
    <location>
        <begin position="16"/>
        <end position="26"/>
    </location>
</feature>
<accession>A0A9P4QZB2</accession>
<dbReference type="Pfam" id="PF24809">
    <property type="entry name" value="DUF7708"/>
    <property type="match status" value="1"/>
</dbReference>
<evidence type="ECO:0000313" key="4">
    <source>
        <dbReference type="Proteomes" id="UP000799444"/>
    </source>
</evidence>
<name>A0A9P4QZB2_9PLEO</name>
<feature type="region of interest" description="Disordered" evidence="1">
    <location>
        <begin position="16"/>
        <end position="59"/>
    </location>
</feature>